<dbReference type="PANTHER" id="PTHR11952:SF2">
    <property type="entry name" value="LD24639P"/>
    <property type="match status" value="1"/>
</dbReference>
<evidence type="ECO:0000256" key="6">
    <source>
        <dbReference type="ARBA" id="ARBA00048493"/>
    </source>
</evidence>
<evidence type="ECO:0000256" key="5">
    <source>
        <dbReference type="ARBA" id="ARBA00022695"/>
    </source>
</evidence>
<dbReference type="SUPFAM" id="SSF53448">
    <property type="entry name" value="Nucleotide-diphospho-sugar transferases"/>
    <property type="match status" value="1"/>
</dbReference>
<evidence type="ECO:0000256" key="7">
    <source>
        <dbReference type="SAM" id="MobiDB-lite"/>
    </source>
</evidence>
<evidence type="ECO:0000256" key="1">
    <source>
        <dbReference type="ARBA" id="ARBA00005208"/>
    </source>
</evidence>
<dbReference type="STRING" id="45351.A7RL26"/>
<evidence type="ECO:0000256" key="4">
    <source>
        <dbReference type="ARBA" id="ARBA00022679"/>
    </source>
</evidence>
<dbReference type="PANTHER" id="PTHR11952">
    <property type="entry name" value="UDP- GLUCOSE PYROPHOSPHORYLASE"/>
    <property type="match status" value="1"/>
</dbReference>
<evidence type="ECO:0000313" key="8">
    <source>
        <dbReference type="EMBL" id="EDO47862.1"/>
    </source>
</evidence>
<keyword evidence="5" id="KW-0548">Nucleotidyltransferase</keyword>
<dbReference type="InterPro" id="IPR029044">
    <property type="entry name" value="Nucleotide-diphossugar_trans"/>
</dbReference>
<dbReference type="GO" id="GO:0003977">
    <property type="term" value="F:UDP-N-acetylglucosamine diphosphorylase activity"/>
    <property type="evidence" value="ECO:0000318"/>
    <property type="project" value="GO_Central"/>
</dbReference>
<dbReference type="Gene3D" id="3.90.550.10">
    <property type="entry name" value="Spore Coat Polysaccharide Biosynthesis Protein SpsA, Chain A"/>
    <property type="match status" value="1"/>
</dbReference>
<gene>
    <name evidence="8" type="ORF">NEMVEDRAFT_v1g85624</name>
</gene>
<organism evidence="8 9">
    <name type="scientific">Nematostella vectensis</name>
    <name type="common">Starlet sea anemone</name>
    <dbReference type="NCBI Taxonomy" id="45351"/>
    <lineage>
        <taxon>Eukaryota</taxon>
        <taxon>Metazoa</taxon>
        <taxon>Cnidaria</taxon>
        <taxon>Anthozoa</taxon>
        <taxon>Hexacorallia</taxon>
        <taxon>Actiniaria</taxon>
        <taxon>Edwardsiidae</taxon>
        <taxon>Nematostella</taxon>
    </lineage>
</organism>
<dbReference type="GO" id="GO:0006048">
    <property type="term" value="P:UDP-N-acetylglucosamine biosynthetic process"/>
    <property type="evidence" value="ECO:0000318"/>
    <property type="project" value="GO_Central"/>
</dbReference>
<name>A7RL26_NEMVE</name>
<comment type="similarity">
    <text evidence="2">Belongs to the UDPGP type 1 family.</text>
</comment>
<dbReference type="Proteomes" id="UP000001593">
    <property type="component" value="Unassembled WGS sequence"/>
</dbReference>
<dbReference type="InterPro" id="IPR002618">
    <property type="entry name" value="UDPGP_fam"/>
</dbReference>
<reference evidence="8 9" key="1">
    <citation type="journal article" date="2007" name="Science">
        <title>Sea anemone genome reveals ancestral eumetazoan gene repertoire and genomic organization.</title>
        <authorList>
            <person name="Putnam N.H."/>
            <person name="Srivastava M."/>
            <person name="Hellsten U."/>
            <person name="Dirks B."/>
            <person name="Chapman J."/>
            <person name="Salamov A."/>
            <person name="Terry A."/>
            <person name="Shapiro H."/>
            <person name="Lindquist E."/>
            <person name="Kapitonov V.V."/>
            <person name="Jurka J."/>
            <person name="Genikhovich G."/>
            <person name="Grigoriev I.V."/>
            <person name="Lucas S.M."/>
            <person name="Steele R.E."/>
            <person name="Finnerty J.R."/>
            <person name="Technau U."/>
            <person name="Martindale M.Q."/>
            <person name="Rokhsar D.S."/>
        </authorList>
    </citation>
    <scope>NUCLEOTIDE SEQUENCE [LARGE SCALE GENOMIC DNA]</scope>
    <source>
        <strain evidence="9">CH2 X CH6</strain>
    </source>
</reference>
<dbReference type="EC" id="2.7.7.23" evidence="3"/>
<dbReference type="HOGENOM" id="CLU_025603_1_1_1"/>
<dbReference type="eggNOG" id="KOG2388">
    <property type="taxonomic scope" value="Eukaryota"/>
</dbReference>
<dbReference type="OrthoDB" id="532420at2759"/>
<dbReference type="Pfam" id="PF01704">
    <property type="entry name" value="UDPGP"/>
    <property type="match status" value="1"/>
</dbReference>
<accession>A7RL26</accession>
<evidence type="ECO:0000256" key="2">
    <source>
        <dbReference type="ARBA" id="ARBA00010401"/>
    </source>
</evidence>
<keyword evidence="9" id="KW-1185">Reference proteome</keyword>
<keyword evidence="4" id="KW-0808">Transferase</keyword>
<proteinExistence type="inferred from homology"/>
<dbReference type="InParanoid" id="A7RL26"/>
<dbReference type="EMBL" id="DS469517">
    <property type="protein sequence ID" value="EDO47862.1"/>
    <property type="molecule type" value="Genomic_DNA"/>
</dbReference>
<protein>
    <recommendedName>
        <fullName evidence="3">UDP-N-acetylglucosamine diphosphorylase</fullName>
        <ecNumber evidence="3">2.7.7.23</ecNumber>
    </recommendedName>
</protein>
<evidence type="ECO:0000256" key="3">
    <source>
        <dbReference type="ARBA" id="ARBA00012457"/>
    </source>
</evidence>
<dbReference type="InterPro" id="IPR039741">
    <property type="entry name" value="UDP-sugar_pyrophosphorylase"/>
</dbReference>
<dbReference type="AlphaFoldDB" id="A7RL26"/>
<dbReference type="OMA" id="THCTVPW"/>
<feature type="region of interest" description="Disordered" evidence="7">
    <location>
        <begin position="53"/>
        <end position="75"/>
    </location>
</feature>
<feature type="compositionally biased region" description="Basic and acidic residues" evidence="7">
    <location>
        <begin position="56"/>
        <end position="69"/>
    </location>
</feature>
<sequence length="483" mass="53732">MDIEKLRKDLKEHGQEQLLKFWNELDENQQKKFYDELKGIDYAKTNRSFTVATEDAENHRGEKKDERIKPIPPEHFGSVARAGNNLKVWEEKGLQEIGESKVAVLLLAGGQGTRLGVSYPKGMYNVGLPSGKTLYQLQAERIRKVEELAAKKSGKKCIVPWYLMTSEHTKESTSKFFSDNDYFGLDKENFVVFEQNTIPCMSFEGKIILADKGKLARAPDGNGGLYAALLTHKILEDMEKRGVEYIHVYGVDNILVKMADPVFIGFCIGKGADCGAKVVEKTIPTEAVGVVCLCDGKYEVVEYSEISNNAAEKRDADGKLTFRAGNIANHFFTFKFLEAICREHENELPFHIAKKKIPHVDDSGKIVTPVTPNGIKLEKFVFDVFGFTENLAVLEVLREDEFSPLKNAPGSAKESPETARQMTIDLHYRHIIAAGGKFVDSDGVVVPAVARTQSAPVVCEISPLLSYFGEVSTVEPSLKSISL</sequence>
<dbReference type="CDD" id="cd04193">
    <property type="entry name" value="UDPGlcNAc_PPase"/>
    <property type="match status" value="1"/>
</dbReference>
<dbReference type="KEGG" id="nve:5520068"/>
<comment type="pathway">
    <text evidence="1">Nucleotide-sugar biosynthesis; UDP-N-acetyl-alpha-D-glucosamine biosynthesis; UDP-N-acetyl-alpha-D-glucosamine from N-acetyl-alpha-D-glucosamine 1-phosphate: step 1/1.</text>
</comment>
<dbReference type="PhylomeDB" id="A7RL26"/>
<dbReference type="FunFam" id="3.90.550.10:FF:000075">
    <property type="entry name" value="Probable UDP-N-acetylglucosamine pyrophosphorylase"/>
    <property type="match status" value="1"/>
</dbReference>
<evidence type="ECO:0000313" key="9">
    <source>
        <dbReference type="Proteomes" id="UP000001593"/>
    </source>
</evidence>
<comment type="catalytic activity">
    <reaction evidence="6">
        <text>N-acetyl-alpha-D-glucosamine 1-phosphate + UTP + H(+) = UDP-N-acetyl-alpha-D-glucosamine + diphosphate</text>
        <dbReference type="Rhea" id="RHEA:13509"/>
        <dbReference type="ChEBI" id="CHEBI:15378"/>
        <dbReference type="ChEBI" id="CHEBI:33019"/>
        <dbReference type="ChEBI" id="CHEBI:46398"/>
        <dbReference type="ChEBI" id="CHEBI:57705"/>
        <dbReference type="ChEBI" id="CHEBI:57776"/>
        <dbReference type="EC" id="2.7.7.23"/>
    </reaction>
</comment>